<dbReference type="Proteomes" id="UP001526337">
    <property type="component" value="Unassembled WGS sequence"/>
</dbReference>
<dbReference type="InterPro" id="IPR036108">
    <property type="entry name" value="4pyrrol_syn_uPrphyn_synt_sf"/>
</dbReference>
<evidence type="ECO:0000256" key="4">
    <source>
        <dbReference type="ARBA" id="ARBA00023239"/>
    </source>
</evidence>
<dbReference type="EMBL" id="JANGSQ010000110">
    <property type="protein sequence ID" value="MCW4591963.1"/>
    <property type="molecule type" value="Genomic_DNA"/>
</dbReference>
<dbReference type="PANTHER" id="PTHR38042:SF1">
    <property type="entry name" value="UROPORPHYRINOGEN-III SYNTHASE, CHLOROPLASTIC"/>
    <property type="match status" value="1"/>
</dbReference>
<comment type="catalytic activity">
    <reaction evidence="8 9">
        <text>hydroxymethylbilane = uroporphyrinogen III + H2O</text>
        <dbReference type="Rhea" id="RHEA:18965"/>
        <dbReference type="ChEBI" id="CHEBI:15377"/>
        <dbReference type="ChEBI" id="CHEBI:57308"/>
        <dbReference type="ChEBI" id="CHEBI:57845"/>
        <dbReference type="EC" id="4.2.1.75"/>
    </reaction>
</comment>
<dbReference type="CDD" id="cd06578">
    <property type="entry name" value="HemD"/>
    <property type="match status" value="1"/>
</dbReference>
<comment type="similarity">
    <text evidence="2 9">Belongs to the uroporphyrinogen-III synthase family.</text>
</comment>
<name>A0ABT3K951_9PROT</name>
<evidence type="ECO:0000256" key="1">
    <source>
        <dbReference type="ARBA" id="ARBA00004772"/>
    </source>
</evidence>
<reference evidence="11 12" key="1">
    <citation type="submission" date="2022-07" db="EMBL/GenBank/DDBJ databases">
        <title>Genome stability of Gluconacetobacter entanii AV429.</title>
        <authorList>
            <person name="Trcek J."/>
            <person name="Cepec E."/>
        </authorList>
    </citation>
    <scope>NUCLEOTIDE SEQUENCE [LARGE SCALE GENOMIC DNA]</scope>
    <source>
        <strain evidence="11 12">AV429_2022</strain>
    </source>
</reference>
<dbReference type="RefSeq" id="WP_244949291.1">
    <property type="nucleotide sequence ID" value="NZ_JABJWD010000012.1"/>
</dbReference>
<evidence type="ECO:0000256" key="6">
    <source>
        <dbReference type="ARBA" id="ARBA00037589"/>
    </source>
</evidence>
<accession>A0ABT3K951</accession>
<evidence type="ECO:0000256" key="8">
    <source>
        <dbReference type="ARBA" id="ARBA00048617"/>
    </source>
</evidence>
<dbReference type="PANTHER" id="PTHR38042">
    <property type="entry name" value="UROPORPHYRINOGEN-III SYNTHASE, CHLOROPLASTIC"/>
    <property type="match status" value="1"/>
</dbReference>
<protein>
    <recommendedName>
        <fullName evidence="7 9">Uroporphyrinogen-III synthase</fullName>
        <ecNumber evidence="3 9">4.2.1.75</ecNumber>
    </recommendedName>
</protein>
<evidence type="ECO:0000256" key="7">
    <source>
        <dbReference type="ARBA" id="ARBA00040167"/>
    </source>
</evidence>
<evidence type="ECO:0000313" key="12">
    <source>
        <dbReference type="Proteomes" id="UP001526337"/>
    </source>
</evidence>
<keyword evidence="4 9" id="KW-0456">Lyase</keyword>
<evidence type="ECO:0000313" key="11">
    <source>
        <dbReference type="EMBL" id="MCW4591963.1"/>
    </source>
</evidence>
<evidence type="ECO:0000256" key="2">
    <source>
        <dbReference type="ARBA" id="ARBA00008133"/>
    </source>
</evidence>
<keyword evidence="12" id="KW-1185">Reference proteome</keyword>
<dbReference type="InterPro" id="IPR039793">
    <property type="entry name" value="UROS/Hem4"/>
</dbReference>
<evidence type="ECO:0000256" key="9">
    <source>
        <dbReference type="RuleBase" id="RU366031"/>
    </source>
</evidence>
<comment type="caution">
    <text evidence="11">The sequence shown here is derived from an EMBL/GenBank/DDBJ whole genome shotgun (WGS) entry which is preliminary data.</text>
</comment>
<feature type="domain" description="Tetrapyrrole biosynthesis uroporphyrinogen III synthase" evidence="10">
    <location>
        <begin position="30"/>
        <end position="245"/>
    </location>
</feature>
<evidence type="ECO:0000256" key="3">
    <source>
        <dbReference type="ARBA" id="ARBA00013109"/>
    </source>
</evidence>
<keyword evidence="5 9" id="KW-0627">Porphyrin biosynthesis</keyword>
<gene>
    <name evidence="11" type="ORF">NO263_15380</name>
</gene>
<comment type="pathway">
    <text evidence="1 9">Porphyrin-containing compound metabolism; protoporphyrin-IX biosynthesis; coproporphyrinogen-III from 5-aminolevulinate: step 3/4.</text>
</comment>
<dbReference type="EC" id="4.2.1.75" evidence="3 9"/>
<comment type="function">
    <text evidence="6 9">Catalyzes cyclization of the linear tetrapyrrole, hydroxymethylbilane, to the macrocyclic uroporphyrinogen III.</text>
</comment>
<sequence>MPNRPHAPPLRDRAGVLVTRPPPGLAETMEATAAQGWRPVAAPMLDIVSCPLAPGGAASAAAPPQAVVVTSSQAISAIALPDLVNIPCYAVGAATARRARAAGFVHVQVAPEGTAEGLGRMLLACVVPSAGALLLAMGRGYGMDLARGLRDAGFRVRRRVVYRVTRRRRLDARAGEMLRRGQAGAVLFYSPRTAQAFMEALTPALRMALAQVRAIVISARTADVLDAAQWKSVEVAPTPDSAGMLACLGARG</sequence>
<proteinExistence type="inferred from homology"/>
<dbReference type="Pfam" id="PF02602">
    <property type="entry name" value="HEM4"/>
    <property type="match status" value="1"/>
</dbReference>
<evidence type="ECO:0000256" key="5">
    <source>
        <dbReference type="ARBA" id="ARBA00023244"/>
    </source>
</evidence>
<dbReference type="InterPro" id="IPR003754">
    <property type="entry name" value="4pyrrol_synth_uPrphyn_synth"/>
</dbReference>
<evidence type="ECO:0000259" key="10">
    <source>
        <dbReference type="Pfam" id="PF02602"/>
    </source>
</evidence>
<organism evidence="11 12">
    <name type="scientific">Gluconacetobacter entanii</name>
    <dbReference type="NCBI Taxonomy" id="108528"/>
    <lineage>
        <taxon>Bacteria</taxon>
        <taxon>Pseudomonadati</taxon>
        <taxon>Pseudomonadota</taxon>
        <taxon>Alphaproteobacteria</taxon>
        <taxon>Acetobacterales</taxon>
        <taxon>Acetobacteraceae</taxon>
        <taxon>Gluconacetobacter</taxon>
    </lineage>
</organism>
<dbReference type="Gene3D" id="3.40.50.10090">
    <property type="match status" value="2"/>
</dbReference>
<dbReference type="SUPFAM" id="SSF69618">
    <property type="entry name" value="HemD-like"/>
    <property type="match status" value="1"/>
</dbReference>